<feature type="region of interest" description="Disordered" evidence="5">
    <location>
        <begin position="399"/>
        <end position="436"/>
    </location>
</feature>
<dbReference type="GO" id="GO:0000785">
    <property type="term" value="C:chromatin"/>
    <property type="evidence" value="ECO:0007669"/>
    <property type="project" value="TreeGrafter"/>
</dbReference>
<keyword evidence="4" id="KW-0539">Nucleus</keyword>
<dbReference type="GO" id="GO:0032454">
    <property type="term" value="F:histone H3K9 demethylase activity"/>
    <property type="evidence" value="ECO:0007669"/>
    <property type="project" value="InterPro"/>
</dbReference>
<protein>
    <submittedName>
        <fullName evidence="7">JmjC domain</fullName>
    </submittedName>
</protein>
<evidence type="ECO:0000256" key="1">
    <source>
        <dbReference type="ARBA" id="ARBA00004123"/>
    </source>
</evidence>
<dbReference type="GO" id="GO:0000118">
    <property type="term" value="C:histone deacetylase complex"/>
    <property type="evidence" value="ECO:0007669"/>
    <property type="project" value="TreeGrafter"/>
</dbReference>
<evidence type="ECO:0000256" key="3">
    <source>
        <dbReference type="ARBA" id="ARBA00022723"/>
    </source>
</evidence>
<keyword evidence="8" id="KW-1185">Reference proteome</keyword>
<name>A0AAN8ZBN2_9MAGN</name>
<comment type="caution">
    <text evidence="7">The sequence shown here is derived from an EMBL/GenBank/DDBJ whole genome shotgun (WGS) entry which is preliminary data.</text>
</comment>
<evidence type="ECO:0000256" key="2">
    <source>
        <dbReference type="ARBA" id="ARBA00006801"/>
    </source>
</evidence>
<dbReference type="SUPFAM" id="SSF51197">
    <property type="entry name" value="Clavaminate synthase-like"/>
    <property type="match status" value="1"/>
</dbReference>
<dbReference type="PANTHER" id="PTHR12549">
    <property type="entry name" value="JMJC DOMAIN-CONTAINING HISTONE DEMETHYLATION PROTEIN"/>
    <property type="match status" value="1"/>
</dbReference>
<feature type="domain" description="JmjC" evidence="6">
    <location>
        <begin position="125"/>
        <end position="368"/>
    </location>
</feature>
<feature type="compositionally biased region" description="Polar residues" evidence="5">
    <location>
        <begin position="427"/>
        <end position="436"/>
    </location>
</feature>
<gene>
    <name evidence="7" type="ORF">RJ641_006329</name>
</gene>
<organism evidence="7 8">
    <name type="scientific">Dillenia turbinata</name>
    <dbReference type="NCBI Taxonomy" id="194707"/>
    <lineage>
        <taxon>Eukaryota</taxon>
        <taxon>Viridiplantae</taxon>
        <taxon>Streptophyta</taxon>
        <taxon>Embryophyta</taxon>
        <taxon>Tracheophyta</taxon>
        <taxon>Spermatophyta</taxon>
        <taxon>Magnoliopsida</taxon>
        <taxon>eudicotyledons</taxon>
        <taxon>Gunneridae</taxon>
        <taxon>Pentapetalae</taxon>
        <taxon>Dilleniales</taxon>
        <taxon>Dilleniaceae</taxon>
        <taxon>Dillenia</taxon>
    </lineage>
</organism>
<dbReference type="GO" id="GO:0031490">
    <property type="term" value="F:chromatin DNA binding"/>
    <property type="evidence" value="ECO:0007669"/>
    <property type="project" value="TreeGrafter"/>
</dbReference>
<evidence type="ECO:0000259" key="6">
    <source>
        <dbReference type="PROSITE" id="PS51184"/>
    </source>
</evidence>
<dbReference type="Proteomes" id="UP001370490">
    <property type="component" value="Unassembled WGS sequence"/>
</dbReference>
<dbReference type="GO" id="GO:0006357">
    <property type="term" value="P:regulation of transcription by RNA polymerase II"/>
    <property type="evidence" value="ECO:0007669"/>
    <property type="project" value="TreeGrafter"/>
</dbReference>
<dbReference type="InterPro" id="IPR045109">
    <property type="entry name" value="LSDs-like"/>
</dbReference>
<dbReference type="GO" id="GO:0003712">
    <property type="term" value="F:transcription coregulator activity"/>
    <property type="evidence" value="ECO:0007669"/>
    <property type="project" value="TreeGrafter"/>
</dbReference>
<dbReference type="PANTHER" id="PTHR12549:SF38">
    <property type="entry name" value="JMJC DOMAIN-CONTAINING HISTONE DEMETHYLASE 2, ISOFORM A"/>
    <property type="match status" value="1"/>
</dbReference>
<comment type="subcellular location">
    <subcellularLocation>
        <location evidence="1">Nucleus</location>
    </subcellularLocation>
</comment>
<accession>A0AAN8ZBN2</accession>
<dbReference type="Gene3D" id="2.60.120.650">
    <property type="entry name" value="Cupin"/>
    <property type="match status" value="1"/>
</dbReference>
<dbReference type="PROSITE" id="PS51184">
    <property type="entry name" value="JMJC"/>
    <property type="match status" value="1"/>
</dbReference>
<dbReference type="GO" id="GO:0046872">
    <property type="term" value="F:metal ion binding"/>
    <property type="evidence" value="ECO:0007669"/>
    <property type="project" value="UniProtKB-KW"/>
</dbReference>
<dbReference type="AlphaFoldDB" id="A0AAN8ZBN2"/>
<evidence type="ECO:0000313" key="8">
    <source>
        <dbReference type="Proteomes" id="UP001370490"/>
    </source>
</evidence>
<dbReference type="EMBL" id="JBAMMX010000014">
    <property type="protein sequence ID" value="KAK6927738.1"/>
    <property type="molecule type" value="Genomic_DNA"/>
</dbReference>
<reference evidence="7 8" key="1">
    <citation type="submission" date="2023-12" db="EMBL/GenBank/DDBJ databases">
        <title>A high-quality genome assembly for Dillenia turbinata (Dilleniales).</title>
        <authorList>
            <person name="Chanderbali A."/>
        </authorList>
    </citation>
    <scope>NUCLEOTIDE SEQUENCE [LARGE SCALE GENOMIC DNA]</scope>
    <source>
        <strain evidence="7">LSX21</strain>
        <tissue evidence="7">Leaf</tissue>
    </source>
</reference>
<sequence>MFEDSLCMFLLCCQVNVLTHTAEVIHKSPIRDKIAKLKKEYAADADGASSSIEKVNIAAPSSSIDELSMITSKEFGLDATASHIEPKCSVANFEGQTEVADGPLGVNVKVDGSDAVRSSDIGRQRNVEKDGKLDKLPETYKLPLKEKIDTDVVYTRRKDTGGRKAALAGKKKGMRSHAGLDLKSKKIIAGTAVATESENGEQRIVGTKKTAKGSSVSSAMNRSLNQMQGNGDLPVGQAVVSQEELDGVVISEGGALWDIFRREDVPKLQEYLMKHFRDFRHLECNPVEQVVHPIHDQIFYLNSYHKKRLNDEFGVEAWTFVQKLGEAVFIPAGCPHQVRNLKSCIKVAMDFVSPENIQECIRLTEEFRSLPQDHRSKEDKLEVKKMSLYAIKQAMKVLTSPKGKKSNEDEARQDEELFLSTGHRSDSPSPSIAESE</sequence>
<proteinExistence type="inferred from homology"/>
<evidence type="ECO:0000256" key="4">
    <source>
        <dbReference type="ARBA" id="ARBA00023242"/>
    </source>
</evidence>
<dbReference type="SMART" id="SM00558">
    <property type="entry name" value="JmjC"/>
    <property type="match status" value="1"/>
</dbReference>
<dbReference type="Pfam" id="PF02373">
    <property type="entry name" value="JmjC"/>
    <property type="match status" value="1"/>
</dbReference>
<comment type="similarity">
    <text evidence="2">Belongs to the JARID1 histone demethylase family.</text>
</comment>
<evidence type="ECO:0000256" key="5">
    <source>
        <dbReference type="SAM" id="MobiDB-lite"/>
    </source>
</evidence>
<dbReference type="InterPro" id="IPR003347">
    <property type="entry name" value="JmjC_dom"/>
</dbReference>
<evidence type="ECO:0000313" key="7">
    <source>
        <dbReference type="EMBL" id="KAK6927738.1"/>
    </source>
</evidence>
<dbReference type="FunFam" id="2.60.120.650:FF:000033">
    <property type="entry name" value="Transcription factor jumonji (JmjC) domain-containing protein"/>
    <property type="match status" value="1"/>
</dbReference>
<keyword evidence="3" id="KW-0479">Metal-binding</keyword>